<keyword evidence="2" id="KW-1185">Reference proteome</keyword>
<dbReference type="AlphaFoldDB" id="A7EE79"/>
<evidence type="ECO:0000313" key="2">
    <source>
        <dbReference type="Proteomes" id="UP000001312"/>
    </source>
</evidence>
<dbReference type="GeneID" id="5491884"/>
<dbReference type="Proteomes" id="UP000001312">
    <property type="component" value="Unassembled WGS sequence"/>
</dbReference>
<dbReference type="InParanoid" id="A7EE79"/>
<dbReference type="EMBL" id="CH476624">
    <property type="protein sequence ID" value="EDO01145.1"/>
    <property type="molecule type" value="Genomic_DNA"/>
</dbReference>
<dbReference type="KEGG" id="ssl:SS1G_03619"/>
<protein>
    <submittedName>
        <fullName evidence="1">Uncharacterized protein</fullName>
    </submittedName>
</protein>
<sequence>MPSSPFVDFADVDSASRRALRSLRTRSLSILTALASFIDILLPLTRPNTHICISTMTAVYLQHSASSSCISNAHCDPGNGPRLSKIGCGDVEIVGGGGKRCDMKVFIRCKMKAGLSNMPGRR</sequence>
<dbReference type="HOGENOM" id="CLU_2028132_0_0_1"/>
<evidence type="ECO:0000313" key="1">
    <source>
        <dbReference type="EMBL" id="EDO01145.1"/>
    </source>
</evidence>
<gene>
    <name evidence="1" type="ORF">SS1G_03619</name>
</gene>
<dbReference type="RefSeq" id="XP_001595530.1">
    <property type="nucleotide sequence ID" value="XM_001595480.1"/>
</dbReference>
<accession>A7EE79</accession>
<reference evidence="2" key="1">
    <citation type="journal article" date="2011" name="PLoS Genet.">
        <title>Genomic analysis of the necrotrophic fungal pathogens Sclerotinia sclerotiorum and Botrytis cinerea.</title>
        <authorList>
            <person name="Amselem J."/>
            <person name="Cuomo C.A."/>
            <person name="van Kan J.A."/>
            <person name="Viaud M."/>
            <person name="Benito E.P."/>
            <person name="Couloux A."/>
            <person name="Coutinho P.M."/>
            <person name="de Vries R.P."/>
            <person name="Dyer P.S."/>
            <person name="Fillinger S."/>
            <person name="Fournier E."/>
            <person name="Gout L."/>
            <person name="Hahn M."/>
            <person name="Kohn L."/>
            <person name="Lapalu N."/>
            <person name="Plummer K.M."/>
            <person name="Pradier J.M."/>
            <person name="Quevillon E."/>
            <person name="Sharon A."/>
            <person name="Simon A."/>
            <person name="ten Have A."/>
            <person name="Tudzynski B."/>
            <person name="Tudzynski P."/>
            <person name="Wincker P."/>
            <person name="Andrew M."/>
            <person name="Anthouard V."/>
            <person name="Beever R.E."/>
            <person name="Beffa R."/>
            <person name="Benoit I."/>
            <person name="Bouzid O."/>
            <person name="Brault B."/>
            <person name="Chen Z."/>
            <person name="Choquer M."/>
            <person name="Collemare J."/>
            <person name="Cotton P."/>
            <person name="Danchin E.G."/>
            <person name="Da Silva C."/>
            <person name="Gautier A."/>
            <person name="Giraud C."/>
            <person name="Giraud T."/>
            <person name="Gonzalez C."/>
            <person name="Grossetete S."/>
            <person name="Guldener U."/>
            <person name="Henrissat B."/>
            <person name="Howlett B.J."/>
            <person name="Kodira C."/>
            <person name="Kretschmer M."/>
            <person name="Lappartient A."/>
            <person name="Leroch M."/>
            <person name="Levis C."/>
            <person name="Mauceli E."/>
            <person name="Neuveglise C."/>
            <person name="Oeser B."/>
            <person name="Pearson M."/>
            <person name="Poulain J."/>
            <person name="Poussereau N."/>
            <person name="Quesneville H."/>
            <person name="Rascle C."/>
            <person name="Schumacher J."/>
            <person name="Segurens B."/>
            <person name="Sexton A."/>
            <person name="Silva E."/>
            <person name="Sirven C."/>
            <person name="Soanes D.M."/>
            <person name="Talbot N.J."/>
            <person name="Templeton M."/>
            <person name="Yandava C."/>
            <person name="Yarden O."/>
            <person name="Zeng Q."/>
            <person name="Rollins J.A."/>
            <person name="Lebrun M.H."/>
            <person name="Dickman M."/>
        </authorList>
    </citation>
    <scope>NUCLEOTIDE SEQUENCE [LARGE SCALE GENOMIC DNA]</scope>
    <source>
        <strain evidence="2">ATCC 18683 / 1980 / Ss-1</strain>
    </source>
</reference>
<proteinExistence type="predicted"/>
<name>A7EE79_SCLS1</name>
<organism evidence="1 2">
    <name type="scientific">Sclerotinia sclerotiorum (strain ATCC 18683 / 1980 / Ss-1)</name>
    <name type="common">White mold</name>
    <name type="synonym">Whetzelinia sclerotiorum</name>
    <dbReference type="NCBI Taxonomy" id="665079"/>
    <lineage>
        <taxon>Eukaryota</taxon>
        <taxon>Fungi</taxon>
        <taxon>Dikarya</taxon>
        <taxon>Ascomycota</taxon>
        <taxon>Pezizomycotina</taxon>
        <taxon>Leotiomycetes</taxon>
        <taxon>Helotiales</taxon>
        <taxon>Sclerotiniaceae</taxon>
        <taxon>Sclerotinia</taxon>
    </lineage>
</organism>